<dbReference type="EMBL" id="FRAL01000003">
    <property type="protein sequence ID" value="SHK54216.1"/>
    <property type="molecule type" value="Genomic_DNA"/>
</dbReference>
<reference evidence="2" key="1">
    <citation type="submission" date="2016-11" db="EMBL/GenBank/DDBJ databases">
        <authorList>
            <person name="Varghese N."/>
            <person name="Submissions S."/>
        </authorList>
    </citation>
    <scope>NUCLEOTIDE SEQUENCE [LARGE SCALE GENOMIC DNA]</scope>
    <source>
        <strain evidence="2">ALO Sharm</strain>
    </source>
</reference>
<dbReference type="OrthoDB" id="8690039at2"/>
<gene>
    <name evidence="1" type="ORF">SAMN05192556_103277</name>
</gene>
<protein>
    <submittedName>
        <fullName evidence="1">Uncharacterized protein</fullName>
    </submittedName>
</protein>
<organism evidence="1 2">
    <name type="scientific">Halomonas caseinilytica</name>
    <dbReference type="NCBI Taxonomy" id="438744"/>
    <lineage>
        <taxon>Bacteria</taxon>
        <taxon>Pseudomonadati</taxon>
        <taxon>Pseudomonadota</taxon>
        <taxon>Gammaproteobacteria</taxon>
        <taxon>Oceanospirillales</taxon>
        <taxon>Halomonadaceae</taxon>
        <taxon>Halomonas</taxon>
    </lineage>
</organism>
<accession>A0A1M6TBK6</accession>
<sequence>MEDLLETVYASALEGHARLQTLEIISPSQTKRICSGYDDVALGLETGETVGFLASGMQVALPDLNESGQQLLTFAVENLTGEVQQGVDTALADGVPVDVIYREYLSSDLTAPAKPPNRFVLYDADFKDARAELTASFFDIIATAYPRERYTVQRFPAMKHIG</sequence>
<dbReference type="Pfam" id="PF08875">
    <property type="entry name" value="DUF1833"/>
    <property type="match status" value="1"/>
</dbReference>
<dbReference type="RefSeq" id="WP_073292131.1">
    <property type="nucleotide sequence ID" value="NZ_FRAL01000003.1"/>
</dbReference>
<evidence type="ECO:0000313" key="1">
    <source>
        <dbReference type="EMBL" id="SHK54216.1"/>
    </source>
</evidence>
<name>A0A1M6TBK6_9GAMM</name>
<dbReference type="Proteomes" id="UP000184248">
    <property type="component" value="Unassembled WGS sequence"/>
</dbReference>
<evidence type="ECO:0000313" key="2">
    <source>
        <dbReference type="Proteomes" id="UP000184248"/>
    </source>
</evidence>
<keyword evidence="2" id="KW-1185">Reference proteome</keyword>
<proteinExistence type="predicted"/>
<dbReference type="AlphaFoldDB" id="A0A1M6TBK6"/>
<dbReference type="InterPro" id="IPR014974">
    <property type="entry name" value="DUF1833"/>
</dbReference>